<dbReference type="PANTHER" id="PTHR40765">
    <property type="entry name" value="ESX-2 SECRETION SYSTEM ATPASE ECCB2"/>
    <property type="match status" value="1"/>
</dbReference>
<evidence type="ECO:0000256" key="7">
    <source>
        <dbReference type="ARBA" id="ARBA00022840"/>
    </source>
</evidence>
<keyword evidence="3" id="KW-1003">Cell membrane</keyword>
<dbReference type="NCBIfam" id="TIGR03919">
    <property type="entry name" value="T7SS_EccB"/>
    <property type="match status" value="1"/>
</dbReference>
<evidence type="ECO:0000256" key="5">
    <source>
        <dbReference type="ARBA" id="ARBA00022741"/>
    </source>
</evidence>
<keyword evidence="8 10" id="KW-1133">Transmembrane helix</keyword>
<dbReference type="PANTHER" id="PTHR40765:SF2">
    <property type="entry name" value="ESX-2 SECRETION SYSTEM ATPASE ECCB2"/>
    <property type="match status" value="1"/>
</dbReference>
<reference evidence="11" key="1">
    <citation type="submission" date="2021-03" db="EMBL/GenBank/DDBJ databases">
        <title>Whole genome shotgun sequence of Actinoplanes consettensis NBRC 14913.</title>
        <authorList>
            <person name="Komaki H."/>
            <person name="Tamura T."/>
        </authorList>
    </citation>
    <scope>NUCLEOTIDE SEQUENCE</scope>
    <source>
        <strain evidence="11">NBRC 14913</strain>
    </source>
</reference>
<accession>A0A919SDL9</accession>
<dbReference type="GO" id="GO:0005524">
    <property type="term" value="F:ATP binding"/>
    <property type="evidence" value="ECO:0007669"/>
    <property type="project" value="UniProtKB-KW"/>
</dbReference>
<dbReference type="GO" id="GO:0005576">
    <property type="term" value="C:extracellular region"/>
    <property type="evidence" value="ECO:0007669"/>
    <property type="project" value="TreeGrafter"/>
</dbReference>
<keyword evidence="12" id="KW-1185">Reference proteome</keyword>
<comment type="subcellular location">
    <subcellularLocation>
        <location evidence="1">Cell membrane</location>
        <topology evidence="1">Single-pass membrane protein</topology>
    </subcellularLocation>
</comment>
<protein>
    <submittedName>
        <fullName evidence="11">Type VII secretion protein EccB</fullName>
    </submittedName>
</protein>
<dbReference type="InterPro" id="IPR044857">
    <property type="entry name" value="T7SS_EccB_R1"/>
</dbReference>
<dbReference type="AlphaFoldDB" id="A0A919SDL9"/>
<evidence type="ECO:0000256" key="8">
    <source>
        <dbReference type="ARBA" id="ARBA00022989"/>
    </source>
</evidence>
<dbReference type="EMBL" id="BOQP01000007">
    <property type="protein sequence ID" value="GIM69799.1"/>
    <property type="molecule type" value="Genomic_DNA"/>
</dbReference>
<dbReference type="RefSeq" id="WP_212996636.1">
    <property type="nucleotide sequence ID" value="NZ_BAAATW010000005.1"/>
</dbReference>
<sequence length="433" mass="44402">MQTQRDHVHAHQFQMTRMSNSLVAGDSAGVDNPFQRPVVGLLTGVLLAVLVVGGYAVYGWLVPGGDTSWRRPGTIIVEKESGDRYVFAGGKLLPVRNMTSALLLQGPSATVELVSHTALRGVPRGPVIGLPGAPQVLPAAADLVGGPWMACLTGRTVRLDLDPAAPATPLAPGEFTLVASAGKRYLLWRGTKSEIADDAVPIALGAAGATPATAPAIWLDAVADGEPITIPKVPKHGAKGPKVAGHPYRIGQVFTQAGGGAQRFVLRSDGLAPVSETAFTLLQAVSSPPVALSAADIVTAPASTDRSLTGFLSALAGVTFRDPAGGALCLRQSPAGAELVLSARGYRAGTPPAVLAPGSAVLAYALPIPTTQQTPEPWLITEDGVRYDVSGENVLSSLRLSGPQIGIPAPWLTALPTGPALSRAALTATEEGS</sequence>
<comment type="similarity">
    <text evidence="2">Belongs to the EccB family.</text>
</comment>
<evidence type="ECO:0000256" key="3">
    <source>
        <dbReference type="ARBA" id="ARBA00022475"/>
    </source>
</evidence>
<keyword evidence="5" id="KW-0547">Nucleotide-binding</keyword>
<keyword evidence="6" id="KW-0378">Hydrolase</keyword>
<dbReference type="InterPro" id="IPR007795">
    <property type="entry name" value="T7SS_EccB"/>
</dbReference>
<keyword evidence="7" id="KW-0067">ATP-binding</keyword>
<proteinExistence type="inferred from homology"/>
<evidence type="ECO:0000256" key="2">
    <source>
        <dbReference type="ARBA" id="ARBA00008149"/>
    </source>
</evidence>
<keyword evidence="4 10" id="KW-0812">Transmembrane</keyword>
<dbReference type="Gene3D" id="2.40.50.910">
    <property type="entry name" value="Type VII secretion system EccB, repeat 3 domain"/>
    <property type="match status" value="1"/>
</dbReference>
<comment type="caution">
    <text evidence="11">The sequence shown here is derived from an EMBL/GenBank/DDBJ whole genome shotgun (WGS) entry which is preliminary data.</text>
</comment>
<gene>
    <name evidence="11" type="ORF">Aco04nite_17110</name>
</gene>
<evidence type="ECO:0000256" key="6">
    <source>
        <dbReference type="ARBA" id="ARBA00022801"/>
    </source>
</evidence>
<organism evidence="11 12">
    <name type="scientific">Winogradskya consettensis</name>
    <dbReference type="NCBI Taxonomy" id="113560"/>
    <lineage>
        <taxon>Bacteria</taxon>
        <taxon>Bacillati</taxon>
        <taxon>Actinomycetota</taxon>
        <taxon>Actinomycetes</taxon>
        <taxon>Micromonosporales</taxon>
        <taxon>Micromonosporaceae</taxon>
        <taxon>Winogradskya</taxon>
    </lineage>
</organism>
<dbReference type="Pfam" id="PF05108">
    <property type="entry name" value="T7SS_ESX1_EccB"/>
    <property type="match status" value="2"/>
</dbReference>
<feature type="transmembrane region" description="Helical" evidence="10">
    <location>
        <begin position="38"/>
        <end position="61"/>
    </location>
</feature>
<evidence type="ECO:0000313" key="11">
    <source>
        <dbReference type="EMBL" id="GIM69799.1"/>
    </source>
</evidence>
<dbReference type="Gene3D" id="3.30.2390.20">
    <property type="entry name" value="Type VII secretion system EccB, repeat 1 domain"/>
    <property type="match status" value="1"/>
</dbReference>
<evidence type="ECO:0000256" key="9">
    <source>
        <dbReference type="ARBA" id="ARBA00023136"/>
    </source>
</evidence>
<evidence type="ECO:0000256" key="1">
    <source>
        <dbReference type="ARBA" id="ARBA00004162"/>
    </source>
</evidence>
<keyword evidence="9 10" id="KW-0472">Membrane</keyword>
<evidence type="ECO:0000256" key="10">
    <source>
        <dbReference type="SAM" id="Phobius"/>
    </source>
</evidence>
<dbReference type="Proteomes" id="UP000680865">
    <property type="component" value="Unassembled WGS sequence"/>
</dbReference>
<evidence type="ECO:0000313" key="12">
    <source>
        <dbReference type="Proteomes" id="UP000680865"/>
    </source>
</evidence>
<dbReference type="InterPro" id="IPR042485">
    <property type="entry name" value="T7SS_EccB_R3"/>
</dbReference>
<dbReference type="GO" id="GO:0005886">
    <property type="term" value="C:plasma membrane"/>
    <property type="evidence" value="ECO:0007669"/>
    <property type="project" value="UniProtKB-SubCell"/>
</dbReference>
<name>A0A919SDL9_9ACTN</name>
<dbReference type="GO" id="GO:0016787">
    <property type="term" value="F:hydrolase activity"/>
    <property type="evidence" value="ECO:0007669"/>
    <property type="project" value="UniProtKB-KW"/>
</dbReference>
<evidence type="ECO:0000256" key="4">
    <source>
        <dbReference type="ARBA" id="ARBA00022692"/>
    </source>
</evidence>